<dbReference type="Proteomes" id="UP000636110">
    <property type="component" value="Unassembled WGS sequence"/>
</dbReference>
<comment type="caution">
    <text evidence="1">The sequence shown here is derived from an EMBL/GenBank/DDBJ whole genome shotgun (WGS) entry which is preliminary data.</text>
</comment>
<organism evidence="1 2">
    <name type="scientific">Pedobacter gandavensis</name>
    <dbReference type="NCBI Taxonomy" id="2679963"/>
    <lineage>
        <taxon>Bacteria</taxon>
        <taxon>Pseudomonadati</taxon>
        <taxon>Bacteroidota</taxon>
        <taxon>Sphingobacteriia</taxon>
        <taxon>Sphingobacteriales</taxon>
        <taxon>Sphingobacteriaceae</taxon>
        <taxon>Pedobacter</taxon>
    </lineage>
</organism>
<dbReference type="EMBL" id="WNXC01000001">
    <property type="protein sequence ID" value="MBB2147360.1"/>
    <property type="molecule type" value="Genomic_DNA"/>
</dbReference>
<reference evidence="1 2" key="1">
    <citation type="submission" date="2019-11" db="EMBL/GenBank/DDBJ databases">
        <title>Description of Pedobacter sp. LMG 31462T.</title>
        <authorList>
            <person name="Carlier A."/>
            <person name="Qi S."/>
            <person name="Vandamme P."/>
        </authorList>
    </citation>
    <scope>NUCLEOTIDE SEQUENCE [LARGE SCALE GENOMIC DNA]</scope>
    <source>
        <strain evidence="1 2">LMG 31462</strain>
    </source>
</reference>
<dbReference type="RefSeq" id="WP_182952640.1">
    <property type="nucleotide sequence ID" value="NZ_WNXC01000001.1"/>
</dbReference>
<sequence length="115" mass="13597">MGISHFGQQKGSFTSLLPLYKEAIRCGFWLYSKETGKWYTPEEFYQEFKKEEYTNHRITLILENVVIRDPIGGIEAGYKQLHRLKEKNRVVEEGLEAKLEAFSKKAIFYYHKKIS</sequence>
<proteinExistence type="predicted"/>
<name>A0ABR6EQ35_9SPHI</name>
<protein>
    <submittedName>
        <fullName evidence="1">Uncharacterized protein</fullName>
    </submittedName>
</protein>
<keyword evidence="2" id="KW-1185">Reference proteome</keyword>
<evidence type="ECO:0000313" key="2">
    <source>
        <dbReference type="Proteomes" id="UP000636110"/>
    </source>
</evidence>
<accession>A0ABR6EQ35</accession>
<gene>
    <name evidence="1" type="ORF">GM920_00410</name>
</gene>
<evidence type="ECO:0000313" key="1">
    <source>
        <dbReference type="EMBL" id="MBB2147360.1"/>
    </source>
</evidence>